<feature type="repeat" description="WD" evidence="5">
    <location>
        <begin position="274"/>
        <end position="315"/>
    </location>
</feature>
<evidence type="ECO:0000313" key="6">
    <source>
        <dbReference type="EMBL" id="KAK9728647.1"/>
    </source>
</evidence>
<accession>A0AAW1L558</accession>
<comment type="similarity">
    <text evidence="1">Belongs to the WD repeat G protein beta family.</text>
</comment>
<keyword evidence="7" id="KW-1185">Reference proteome</keyword>
<dbReference type="SMART" id="SM00320">
    <property type="entry name" value="WD40"/>
    <property type="match status" value="8"/>
</dbReference>
<keyword evidence="3" id="KW-0677">Repeat</keyword>
<proteinExistence type="inferred from homology"/>
<gene>
    <name evidence="6" type="ORF">QE152_g17115</name>
</gene>
<dbReference type="InterPro" id="IPR015943">
    <property type="entry name" value="WD40/YVTN_repeat-like_dom_sf"/>
</dbReference>
<dbReference type="AlphaFoldDB" id="A0AAW1L558"/>
<keyword evidence="4" id="KW-0807">Transducer</keyword>
<evidence type="ECO:0000256" key="5">
    <source>
        <dbReference type="PROSITE-ProRule" id="PRU00221"/>
    </source>
</evidence>
<protein>
    <submittedName>
        <fullName evidence="6">WD domain, G-beta repeat</fullName>
    </submittedName>
</protein>
<dbReference type="Gene3D" id="2.130.10.10">
    <property type="entry name" value="YVTN repeat-like/Quinoprotein amine dehydrogenase"/>
    <property type="match status" value="2"/>
</dbReference>
<dbReference type="InterPro" id="IPR036322">
    <property type="entry name" value="WD40_repeat_dom_sf"/>
</dbReference>
<dbReference type="SUPFAM" id="SSF50978">
    <property type="entry name" value="WD40 repeat-like"/>
    <property type="match status" value="2"/>
</dbReference>
<feature type="repeat" description="WD" evidence="5">
    <location>
        <begin position="187"/>
        <end position="228"/>
    </location>
</feature>
<feature type="repeat" description="WD" evidence="5">
    <location>
        <begin position="146"/>
        <end position="186"/>
    </location>
</feature>
<dbReference type="InterPro" id="IPR016346">
    <property type="entry name" value="G-protein_beta_1-5"/>
</dbReference>
<dbReference type="PROSITE" id="PS50294">
    <property type="entry name" value="WD_REPEATS_REGION"/>
    <property type="match status" value="5"/>
</dbReference>
<dbReference type="InterPro" id="IPR019775">
    <property type="entry name" value="WD40_repeat_CS"/>
</dbReference>
<dbReference type="Pfam" id="PF00400">
    <property type="entry name" value="WD40"/>
    <property type="match status" value="3"/>
</dbReference>
<evidence type="ECO:0000256" key="1">
    <source>
        <dbReference type="ARBA" id="ARBA00009768"/>
    </source>
</evidence>
<comment type="caution">
    <text evidence="6">The sequence shown here is derived from an EMBL/GenBank/DDBJ whole genome shotgun (WGS) entry which is preliminary data.</text>
</comment>
<dbReference type="EMBL" id="JASPKY010000168">
    <property type="protein sequence ID" value="KAK9728647.1"/>
    <property type="molecule type" value="Genomic_DNA"/>
</dbReference>
<evidence type="ECO:0000256" key="2">
    <source>
        <dbReference type="ARBA" id="ARBA00022574"/>
    </source>
</evidence>
<dbReference type="PANTHER" id="PTHR19850">
    <property type="entry name" value="GUANINE NUCLEOTIDE-BINDING PROTEIN BETA G PROTEIN BETA"/>
    <property type="match status" value="1"/>
</dbReference>
<dbReference type="PIRSF" id="PIRSF002394">
    <property type="entry name" value="GN-bd_beta"/>
    <property type="match status" value="1"/>
</dbReference>
<dbReference type="Pfam" id="PF25391">
    <property type="entry name" value="WD40_Gbeta"/>
    <property type="match status" value="1"/>
</dbReference>
<dbReference type="InterPro" id="IPR020472">
    <property type="entry name" value="WD40_PAC1"/>
</dbReference>
<feature type="repeat" description="WD" evidence="5">
    <location>
        <begin position="232"/>
        <end position="273"/>
    </location>
</feature>
<dbReference type="PRINTS" id="PR00320">
    <property type="entry name" value="GPROTEINBRPT"/>
</dbReference>
<reference evidence="6 7" key="1">
    <citation type="journal article" date="2024" name="BMC Genomics">
        <title>De novo assembly and annotation of Popillia japonica's genome with initial clues to its potential as an invasive pest.</title>
        <authorList>
            <person name="Cucini C."/>
            <person name="Boschi S."/>
            <person name="Funari R."/>
            <person name="Cardaioli E."/>
            <person name="Iannotti N."/>
            <person name="Marturano G."/>
            <person name="Paoli F."/>
            <person name="Bruttini M."/>
            <person name="Carapelli A."/>
            <person name="Frati F."/>
            <person name="Nardi F."/>
        </authorList>
    </citation>
    <scope>NUCLEOTIDE SEQUENCE [LARGE SCALE GENOMIC DNA]</scope>
    <source>
        <strain evidence="6">DMR45628</strain>
    </source>
</reference>
<evidence type="ECO:0000313" key="7">
    <source>
        <dbReference type="Proteomes" id="UP001458880"/>
    </source>
</evidence>
<dbReference type="InterPro" id="IPR001680">
    <property type="entry name" value="WD40_rpt"/>
</dbReference>
<dbReference type="PROSITE" id="PS50082">
    <property type="entry name" value="WD_REPEATS_2"/>
    <property type="match status" value="6"/>
</dbReference>
<dbReference type="PROSITE" id="PS00678">
    <property type="entry name" value="WD_REPEATS_1"/>
    <property type="match status" value="1"/>
</dbReference>
<dbReference type="Proteomes" id="UP001458880">
    <property type="component" value="Unassembled WGS sequence"/>
</dbReference>
<sequence>MPPKVDPEVAELRKELEELYKKLTEEHKKVADVTLESACESAADIPKPKLSSRKVMKGHINKVNAVHYSGDNRHCVTGSLDGKLIIWDTYTGNKIQIIPLRSAWVMSVAYSASGSFVACGGMDNMCTVYDVNNRDANGVAKMVRELAGYDGFLSCCRFLDDKTVLTGSGDMKICMWDLESGRKTTDFNAHNGDVVSVSVSPDGNTYVTGSVDKTCRLWDIREQKPKQTFFGHDGDVNSVLSVSVSPDGNTYVTGSVDKTCRLWDIREQKPKQTFFGHDGDVNSVCFHPGGQAFVTGSEDKTARLFDIRSDQQIALYTPPNQSSGFTSCGLSVSGRLLFCGSDDNNIHMWDTLKSQHLGVLGGHENRITSLSVASSGIAIATSSWDQNVRVWG</sequence>
<feature type="repeat" description="WD" evidence="5">
    <location>
        <begin position="360"/>
        <end position="392"/>
    </location>
</feature>
<evidence type="ECO:0000256" key="4">
    <source>
        <dbReference type="ARBA" id="ARBA00023224"/>
    </source>
</evidence>
<dbReference type="CDD" id="cd00200">
    <property type="entry name" value="WD40"/>
    <property type="match status" value="1"/>
</dbReference>
<feature type="repeat" description="WD" evidence="5">
    <location>
        <begin position="56"/>
        <end position="97"/>
    </location>
</feature>
<evidence type="ECO:0000256" key="3">
    <source>
        <dbReference type="ARBA" id="ARBA00022737"/>
    </source>
</evidence>
<dbReference type="PRINTS" id="PR00319">
    <property type="entry name" value="GPROTEINB"/>
</dbReference>
<name>A0AAW1L558_POPJA</name>
<keyword evidence="2 5" id="KW-0853">WD repeat</keyword>
<dbReference type="InterPro" id="IPR001632">
    <property type="entry name" value="WD40_G-protein_beta-like"/>
</dbReference>
<organism evidence="6 7">
    <name type="scientific">Popillia japonica</name>
    <name type="common">Japanese beetle</name>
    <dbReference type="NCBI Taxonomy" id="7064"/>
    <lineage>
        <taxon>Eukaryota</taxon>
        <taxon>Metazoa</taxon>
        <taxon>Ecdysozoa</taxon>
        <taxon>Arthropoda</taxon>
        <taxon>Hexapoda</taxon>
        <taxon>Insecta</taxon>
        <taxon>Pterygota</taxon>
        <taxon>Neoptera</taxon>
        <taxon>Endopterygota</taxon>
        <taxon>Coleoptera</taxon>
        <taxon>Polyphaga</taxon>
        <taxon>Scarabaeiformia</taxon>
        <taxon>Scarabaeidae</taxon>
        <taxon>Rutelinae</taxon>
        <taxon>Popillia</taxon>
    </lineage>
</organism>
<dbReference type="GO" id="GO:0007165">
    <property type="term" value="P:signal transduction"/>
    <property type="evidence" value="ECO:0007669"/>
    <property type="project" value="UniProtKB-KW"/>
</dbReference>